<accession>A0A0A5I212</accession>
<gene>
    <name evidence="1" type="ORF">NM06_01625</name>
</gene>
<name>A0A0A5I212_PHOS4</name>
<dbReference type="OrthoDB" id="5816214at2"/>
<proteinExistence type="predicted"/>
<dbReference type="AlphaFoldDB" id="A0A0A5I212"/>
<protein>
    <submittedName>
        <fullName evidence="1">Regulator</fullName>
    </submittedName>
</protein>
<evidence type="ECO:0000313" key="2">
    <source>
        <dbReference type="Proteomes" id="UP000030451"/>
    </source>
</evidence>
<dbReference type="EMBL" id="JRWP01000003">
    <property type="protein sequence ID" value="KGY10535.1"/>
    <property type="molecule type" value="Genomic_DNA"/>
</dbReference>
<organism evidence="1 2">
    <name type="scientific">Photobacterium sp. (strain ATCC 43367)</name>
    <dbReference type="NCBI Taxonomy" id="379097"/>
    <lineage>
        <taxon>Bacteria</taxon>
        <taxon>Pseudomonadati</taxon>
        <taxon>Pseudomonadota</taxon>
        <taxon>Gammaproteobacteria</taxon>
        <taxon>Vibrionales</taxon>
        <taxon>Vibrionaceae</taxon>
        <taxon>Vibrio</taxon>
        <taxon>Vibrio oreintalis group</taxon>
    </lineage>
</organism>
<comment type="caution">
    <text evidence="1">The sequence shown here is derived from an EMBL/GenBank/DDBJ whole genome shotgun (WGS) entry which is preliminary data.</text>
</comment>
<evidence type="ECO:0000313" key="1">
    <source>
        <dbReference type="EMBL" id="KGY10535.1"/>
    </source>
</evidence>
<sequence>MTKNLLFRQFLCNLSINETAELCFKSVRTVKAWDSGKPIPRECKRLMRMYSSRSLSFEYEWEGFYLEQGKLVLPSGGRLTPAQILLSSALIEISADKDIRMTSKIIKIARALAKLKLTN</sequence>
<dbReference type="Proteomes" id="UP000030451">
    <property type="component" value="Unassembled WGS sequence"/>
</dbReference>
<reference evidence="1 2" key="1">
    <citation type="submission" date="2014-10" db="EMBL/GenBank/DDBJ databases">
        <title>Genome sequencing of Vibrio sinaloensis T08.</title>
        <authorList>
            <person name="Chan K.-G."/>
            <person name="Mohamad N.I."/>
        </authorList>
    </citation>
    <scope>NUCLEOTIDE SEQUENCE [LARGE SCALE GENOMIC DNA]</scope>
    <source>
        <strain evidence="1 2">T08</strain>
    </source>
</reference>